<accession>A0ABR4XN60</accession>
<dbReference type="Gene3D" id="3.30.70.660">
    <property type="entry name" value="Pseudouridine synthase I, catalytic domain, C-terminal subdomain"/>
    <property type="match status" value="1"/>
</dbReference>
<feature type="active site" description="Nucleophile" evidence="4">
    <location>
        <position position="58"/>
    </location>
</feature>
<dbReference type="Proteomes" id="UP000030101">
    <property type="component" value="Unassembled WGS sequence"/>
</dbReference>
<dbReference type="InterPro" id="IPR020094">
    <property type="entry name" value="TruA/RsuA/RluB/E/F_N"/>
</dbReference>
<dbReference type="PANTHER" id="PTHR11142:SF0">
    <property type="entry name" value="TRNA PSEUDOURIDINE SYNTHASE-LIKE 1"/>
    <property type="match status" value="1"/>
</dbReference>
<dbReference type="NCBIfam" id="TIGR00071">
    <property type="entry name" value="hisT_truA"/>
    <property type="match status" value="1"/>
</dbReference>
<dbReference type="EC" id="5.4.99.12" evidence="4"/>
<dbReference type="PIRSF" id="PIRSF001430">
    <property type="entry name" value="tRNA_psdUrid_synth"/>
    <property type="match status" value="1"/>
</dbReference>
<sequence>MKEQPIVKRYFMELGYDGSSFSGWQIQPNGITVQESIEKAMSTIAQKPVSIVGAGRTDAGVHAARMVVHFDFEGDTLPFDAHKINRLLPRTITIYRIYEVATDAHARFDAVERTYHYRIHFNRDPFLRHFSTFVHHPLDIEAMNRAALFLLGKQDFTSFSKLHTDVKTNICTVKRAEWVREEGEGYRFEITADRFLRDMVRAIVGTLFLIGRGKMAPEGIRNILEQKDRSAAGMSAPAEGLSLVDVKYNF</sequence>
<dbReference type="InterPro" id="IPR020097">
    <property type="entry name" value="PsdUridine_synth_TruA_a/b_dom"/>
</dbReference>
<evidence type="ECO:0000256" key="4">
    <source>
        <dbReference type="HAMAP-Rule" id="MF_00171"/>
    </source>
</evidence>
<dbReference type="Gene3D" id="3.30.70.580">
    <property type="entry name" value="Pseudouridine synthase I, catalytic domain, N-terminal subdomain"/>
    <property type="match status" value="1"/>
</dbReference>
<protein>
    <recommendedName>
        <fullName evidence="4">tRNA pseudouridine synthase A</fullName>
        <ecNumber evidence="4">5.4.99.12</ecNumber>
    </recommendedName>
    <alternativeName>
        <fullName evidence="4">tRNA pseudouridine(38-40) synthase</fullName>
    </alternativeName>
    <alternativeName>
        <fullName evidence="4">tRNA pseudouridylate synthase I</fullName>
    </alternativeName>
    <alternativeName>
        <fullName evidence="4">tRNA-uridine isomerase I</fullName>
    </alternativeName>
</protein>
<dbReference type="InterPro" id="IPR020095">
    <property type="entry name" value="PsdUridine_synth_TruA_C"/>
</dbReference>
<dbReference type="SUPFAM" id="SSF55120">
    <property type="entry name" value="Pseudouridine synthase"/>
    <property type="match status" value="1"/>
</dbReference>
<gene>
    <name evidence="4" type="primary">truA</name>
    <name evidence="7" type="ORF">HQ43_00170</name>
</gene>
<feature type="domain" description="Pseudouridine synthase I TruA alpha/beta" evidence="6">
    <location>
        <begin position="147"/>
        <end position="249"/>
    </location>
</feature>
<comment type="similarity">
    <text evidence="1 4 5">Belongs to the tRNA pseudouridine synthase TruA family.</text>
</comment>
<feature type="binding site" evidence="4">
    <location>
        <position position="115"/>
    </location>
    <ligand>
        <name>substrate</name>
    </ligand>
</feature>
<dbReference type="HAMAP" id="MF_00171">
    <property type="entry name" value="TruA"/>
    <property type="match status" value="1"/>
</dbReference>
<comment type="caution">
    <text evidence="4">Lacks conserved residue(s) required for the propagation of feature annotation.</text>
</comment>
<evidence type="ECO:0000259" key="6">
    <source>
        <dbReference type="Pfam" id="PF01416"/>
    </source>
</evidence>
<evidence type="ECO:0000256" key="3">
    <source>
        <dbReference type="ARBA" id="ARBA00023235"/>
    </source>
</evidence>
<dbReference type="InterPro" id="IPR001406">
    <property type="entry name" value="PsdUridine_synth_TruA"/>
</dbReference>
<evidence type="ECO:0000256" key="1">
    <source>
        <dbReference type="ARBA" id="ARBA00009375"/>
    </source>
</evidence>
<comment type="catalytic activity">
    <reaction evidence="4 5">
        <text>uridine(38/39/40) in tRNA = pseudouridine(38/39/40) in tRNA</text>
        <dbReference type="Rhea" id="RHEA:22376"/>
        <dbReference type="Rhea" id="RHEA-COMP:10085"/>
        <dbReference type="Rhea" id="RHEA-COMP:10087"/>
        <dbReference type="ChEBI" id="CHEBI:65314"/>
        <dbReference type="ChEBI" id="CHEBI:65315"/>
        <dbReference type="EC" id="5.4.99.12"/>
    </reaction>
</comment>
<keyword evidence="8" id="KW-1185">Reference proteome</keyword>
<reference evidence="7 8" key="1">
    <citation type="submission" date="2014-08" db="EMBL/GenBank/DDBJ databases">
        <title>Porphyromonas canoris strain:OH2762 Genome sequencing.</title>
        <authorList>
            <person name="Wallis C."/>
            <person name="Deusch O."/>
            <person name="O'Flynn C."/>
            <person name="Davis I."/>
            <person name="Jospin G."/>
            <person name="Darling A.E."/>
            <person name="Coil D.A."/>
            <person name="Alexiev A."/>
            <person name="Horsfall A."/>
            <person name="Kirkwood N."/>
            <person name="Harris S."/>
            <person name="Eisen J.A."/>
        </authorList>
    </citation>
    <scope>NUCLEOTIDE SEQUENCE [LARGE SCALE GENOMIC DNA]</scope>
    <source>
        <strain evidence="8">COT-108 OH2762</strain>
    </source>
</reference>
<dbReference type="InterPro" id="IPR020103">
    <property type="entry name" value="PsdUridine_synth_cat_dom_sf"/>
</dbReference>
<proteinExistence type="inferred from homology"/>
<dbReference type="CDD" id="cd02570">
    <property type="entry name" value="PseudoU_synth_EcTruA"/>
    <property type="match status" value="1"/>
</dbReference>
<evidence type="ECO:0000256" key="2">
    <source>
        <dbReference type="ARBA" id="ARBA00022694"/>
    </source>
</evidence>
<dbReference type="PANTHER" id="PTHR11142">
    <property type="entry name" value="PSEUDOURIDYLATE SYNTHASE"/>
    <property type="match status" value="1"/>
</dbReference>
<name>A0ABR4XN60_9PORP</name>
<comment type="subunit">
    <text evidence="4">Homodimer.</text>
</comment>
<dbReference type="RefSeq" id="WP_036788183.1">
    <property type="nucleotide sequence ID" value="NZ_JQZV01000001.1"/>
</dbReference>
<keyword evidence="2 4" id="KW-0819">tRNA processing</keyword>
<evidence type="ECO:0000313" key="8">
    <source>
        <dbReference type="Proteomes" id="UP000030101"/>
    </source>
</evidence>
<dbReference type="EMBL" id="JQZV01000001">
    <property type="protein sequence ID" value="KGN93592.1"/>
    <property type="molecule type" value="Genomic_DNA"/>
</dbReference>
<comment type="caution">
    <text evidence="7">The sequence shown here is derived from an EMBL/GenBank/DDBJ whole genome shotgun (WGS) entry which is preliminary data.</text>
</comment>
<dbReference type="Pfam" id="PF01416">
    <property type="entry name" value="PseudoU_synth_1"/>
    <property type="match status" value="1"/>
</dbReference>
<evidence type="ECO:0000313" key="7">
    <source>
        <dbReference type="EMBL" id="KGN93592.1"/>
    </source>
</evidence>
<evidence type="ECO:0000256" key="5">
    <source>
        <dbReference type="RuleBase" id="RU003792"/>
    </source>
</evidence>
<organism evidence="7 8">
    <name type="scientific">Porphyromonas canoris</name>
    <dbReference type="NCBI Taxonomy" id="36875"/>
    <lineage>
        <taxon>Bacteria</taxon>
        <taxon>Pseudomonadati</taxon>
        <taxon>Bacteroidota</taxon>
        <taxon>Bacteroidia</taxon>
        <taxon>Bacteroidales</taxon>
        <taxon>Porphyromonadaceae</taxon>
        <taxon>Porphyromonas</taxon>
    </lineage>
</organism>
<comment type="function">
    <text evidence="4">Formation of pseudouridine at positions 38, 39 and 40 in the anticodon stem and loop of transfer RNAs.</text>
</comment>
<keyword evidence="3 4" id="KW-0413">Isomerase</keyword>